<dbReference type="RefSeq" id="WP_158060933.1">
    <property type="nucleotide sequence ID" value="NZ_CP044427.1"/>
</dbReference>
<dbReference type="Proteomes" id="UP000326546">
    <property type="component" value="Chromosome"/>
</dbReference>
<organism evidence="1 2">
    <name type="scientific">Ornithinimicrobium pratense</name>
    <dbReference type="NCBI Taxonomy" id="2593973"/>
    <lineage>
        <taxon>Bacteria</taxon>
        <taxon>Bacillati</taxon>
        <taxon>Actinomycetota</taxon>
        <taxon>Actinomycetes</taxon>
        <taxon>Micrococcales</taxon>
        <taxon>Ornithinimicrobiaceae</taxon>
        <taxon>Ornithinimicrobium</taxon>
    </lineage>
</organism>
<dbReference type="OrthoDB" id="5182938at2"/>
<dbReference type="EMBL" id="CP044427">
    <property type="protein sequence ID" value="QFG68545.1"/>
    <property type="molecule type" value="Genomic_DNA"/>
</dbReference>
<evidence type="ECO:0000313" key="2">
    <source>
        <dbReference type="Proteomes" id="UP000326546"/>
    </source>
</evidence>
<proteinExistence type="predicted"/>
<sequence>MGTTDQQGLSSLGTLFLEGLSGGAGDGTGATIRDRLRPAVLGAPDDAVLVLRGLSPVTSVGLNRWLLTEDAMTPVADLACLAYAVGLLQERDVDAILEQLTPLQRGGLLRQRIAHQVSIGRLHEAHQTAASLTTPLRGHRDVGLHLARAGDHARFFAEWPRLEPRRGTAELVELREELVRTVGRHQGWRAALELVDGHRRLGDRYVFAALSGGPVADYDELGRHLDADLGSRLTQTQRTQLLVDQLLREVPPAVTSAPEDPRVLPLAERVGKLTGDRDVVRARDWQLVQLWPVVADEATLRRMRAMVRTPDLRRELTALRRELG</sequence>
<accession>A0A5J6V474</accession>
<dbReference type="KEGG" id="serw:FY030_07285"/>
<name>A0A5J6V474_9MICO</name>
<dbReference type="AlphaFoldDB" id="A0A5J6V474"/>
<protein>
    <submittedName>
        <fullName evidence="1">Uncharacterized protein</fullName>
    </submittedName>
</protein>
<reference evidence="1 2" key="1">
    <citation type="submission" date="2019-09" db="EMBL/GenBank/DDBJ databases">
        <title>Serinicoccus pratensis sp. nov., isolated from meadow soil.</title>
        <authorList>
            <person name="Zhang W."/>
        </authorList>
    </citation>
    <scope>NUCLEOTIDE SEQUENCE [LARGE SCALE GENOMIC DNA]</scope>
    <source>
        <strain evidence="1 2">W204</strain>
    </source>
</reference>
<gene>
    <name evidence="1" type="ORF">FY030_07285</name>
</gene>
<evidence type="ECO:0000313" key="1">
    <source>
        <dbReference type="EMBL" id="QFG68545.1"/>
    </source>
</evidence>
<keyword evidence="2" id="KW-1185">Reference proteome</keyword>